<protein>
    <submittedName>
        <fullName evidence="1">Uncharacterized protein</fullName>
    </submittedName>
</protein>
<evidence type="ECO:0000313" key="1">
    <source>
        <dbReference type="EMBL" id="KAG0414768.1"/>
    </source>
</evidence>
<organism evidence="1 2">
    <name type="scientific">Ixodes persulcatus</name>
    <name type="common">Taiga tick</name>
    <dbReference type="NCBI Taxonomy" id="34615"/>
    <lineage>
        <taxon>Eukaryota</taxon>
        <taxon>Metazoa</taxon>
        <taxon>Ecdysozoa</taxon>
        <taxon>Arthropoda</taxon>
        <taxon>Chelicerata</taxon>
        <taxon>Arachnida</taxon>
        <taxon>Acari</taxon>
        <taxon>Parasitiformes</taxon>
        <taxon>Ixodida</taxon>
        <taxon>Ixodoidea</taxon>
        <taxon>Ixodidae</taxon>
        <taxon>Ixodinae</taxon>
        <taxon>Ixodes</taxon>
    </lineage>
</organism>
<proteinExistence type="predicted"/>
<dbReference type="EMBL" id="JABSTQ010011150">
    <property type="protein sequence ID" value="KAG0414768.1"/>
    <property type="molecule type" value="Genomic_DNA"/>
</dbReference>
<reference evidence="1 2" key="1">
    <citation type="journal article" date="2020" name="Cell">
        <title>Large-Scale Comparative Analyses of Tick Genomes Elucidate Their Genetic Diversity and Vector Capacities.</title>
        <authorList>
            <consortium name="Tick Genome and Microbiome Consortium (TIGMIC)"/>
            <person name="Jia N."/>
            <person name="Wang J."/>
            <person name="Shi W."/>
            <person name="Du L."/>
            <person name="Sun Y."/>
            <person name="Zhan W."/>
            <person name="Jiang J.F."/>
            <person name="Wang Q."/>
            <person name="Zhang B."/>
            <person name="Ji P."/>
            <person name="Bell-Sakyi L."/>
            <person name="Cui X.M."/>
            <person name="Yuan T.T."/>
            <person name="Jiang B.G."/>
            <person name="Yang W.F."/>
            <person name="Lam T.T."/>
            <person name="Chang Q.C."/>
            <person name="Ding S.J."/>
            <person name="Wang X.J."/>
            <person name="Zhu J.G."/>
            <person name="Ruan X.D."/>
            <person name="Zhao L."/>
            <person name="Wei J.T."/>
            <person name="Ye R.Z."/>
            <person name="Que T.C."/>
            <person name="Du C.H."/>
            <person name="Zhou Y.H."/>
            <person name="Cheng J.X."/>
            <person name="Dai P.F."/>
            <person name="Guo W.B."/>
            <person name="Han X.H."/>
            <person name="Huang E.J."/>
            <person name="Li L.F."/>
            <person name="Wei W."/>
            <person name="Gao Y.C."/>
            <person name="Liu J.Z."/>
            <person name="Shao H.Z."/>
            <person name="Wang X."/>
            <person name="Wang C.C."/>
            <person name="Yang T.C."/>
            <person name="Huo Q.B."/>
            <person name="Li W."/>
            <person name="Chen H.Y."/>
            <person name="Chen S.E."/>
            <person name="Zhou L.G."/>
            <person name="Ni X.B."/>
            <person name="Tian J.H."/>
            <person name="Sheng Y."/>
            <person name="Liu T."/>
            <person name="Pan Y.S."/>
            <person name="Xia L.Y."/>
            <person name="Li J."/>
            <person name="Zhao F."/>
            <person name="Cao W.C."/>
        </authorList>
    </citation>
    <scope>NUCLEOTIDE SEQUENCE [LARGE SCALE GENOMIC DNA]</scope>
    <source>
        <strain evidence="1">Iper-2018</strain>
    </source>
</reference>
<name>A0AC60P5R4_IXOPE</name>
<sequence>MTAGGRHNEASSVILVESLVAYSAAPRRALESGSSGSDKGGELSSRAAVNRVRIGSLWATSAQRFLSIWRRPRTRGLGVIFSPFGFHTLQGRAFNLQGQVPLLPLRARPADLIDAVQCFATIAYRKQRQGGRSRAVMENPRVQWTRTKATHEAAGRDGQ</sequence>
<gene>
    <name evidence="1" type="ORF">HPB47_008051</name>
</gene>
<keyword evidence="2" id="KW-1185">Reference proteome</keyword>
<accession>A0AC60P5R4</accession>
<evidence type="ECO:0000313" key="2">
    <source>
        <dbReference type="Proteomes" id="UP000805193"/>
    </source>
</evidence>
<dbReference type="Proteomes" id="UP000805193">
    <property type="component" value="Unassembled WGS sequence"/>
</dbReference>
<comment type="caution">
    <text evidence="1">The sequence shown here is derived from an EMBL/GenBank/DDBJ whole genome shotgun (WGS) entry which is preliminary data.</text>
</comment>